<evidence type="ECO:0000313" key="3">
    <source>
        <dbReference type="Proteomes" id="UP001141806"/>
    </source>
</evidence>
<protein>
    <submittedName>
        <fullName evidence="2">Uncharacterized protein</fullName>
    </submittedName>
</protein>
<proteinExistence type="predicted"/>
<reference evidence="2" key="1">
    <citation type="journal article" date="2023" name="Plant J.">
        <title>The genome of the king protea, Protea cynaroides.</title>
        <authorList>
            <person name="Chang J."/>
            <person name="Duong T.A."/>
            <person name="Schoeman C."/>
            <person name="Ma X."/>
            <person name="Roodt D."/>
            <person name="Barker N."/>
            <person name="Li Z."/>
            <person name="Van de Peer Y."/>
            <person name="Mizrachi E."/>
        </authorList>
    </citation>
    <scope>NUCLEOTIDE SEQUENCE</scope>
    <source>
        <tissue evidence="2">Young leaves</tissue>
    </source>
</reference>
<dbReference type="EMBL" id="JAMYWD010000006">
    <property type="protein sequence ID" value="KAJ4969459.1"/>
    <property type="molecule type" value="Genomic_DNA"/>
</dbReference>
<evidence type="ECO:0000256" key="1">
    <source>
        <dbReference type="SAM" id="MobiDB-lite"/>
    </source>
</evidence>
<accession>A0A9Q0KFP3</accession>
<name>A0A9Q0KFP3_9MAGN</name>
<feature type="region of interest" description="Disordered" evidence="1">
    <location>
        <begin position="1"/>
        <end position="21"/>
    </location>
</feature>
<sequence>MSFSAKVSFSRKRRSHGVDNGQYVSLSVQHGMDRASFARLSEGAEAQSRGEMQNIKQNGIKLVKFGMNLRVRGVGHPADIGSAQVRPKLETSRIQQNGSNLERRIGQFDKIMRWWCAR</sequence>
<dbReference type="Proteomes" id="UP001141806">
    <property type="component" value="Unassembled WGS sequence"/>
</dbReference>
<gene>
    <name evidence="2" type="ORF">NE237_016160</name>
</gene>
<dbReference type="AlphaFoldDB" id="A0A9Q0KFP3"/>
<keyword evidence="3" id="KW-1185">Reference proteome</keyword>
<organism evidence="2 3">
    <name type="scientific">Protea cynaroides</name>
    <dbReference type="NCBI Taxonomy" id="273540"/>
    <lineage>
        <taxon>Eukaryota</taxon>
        <taxon>Viridiplantae</taxon>
        <taxon>Streptophyta</taxon>
        <taxon>Embryophyta</taxon>
        <taxon>Tracheophyta</taxon>
        <taxon>Spermatophyta</taxon>
        <taxon>Magnoliopsida</taxon>
        <taxon>Proteales</taxon>
        <taxon>Proteaceae</taxon>
        <taxon>Protea</taxon>
    </lineage>
</organism>
<evidence type="ECO:0000313" key="2">
    <source>
        <dbReference type="EMBL" id="KAJ4969459.1"/>
    </source>
</evidence>
<comment type="caution">
    <text evidence="2">The sequence shown here is derived from an EMBL/GenBank/DDBJ whole genome shotgun (WGS) entry which is preliminary data.</text>
</comment>